<dbReference type="RefSeq" id="WP_035707147.1">
    <property type="nucleotide sequence ID" value="NZ_CAMIFG010000055.1"/>
</dbReference>
<reference evidence="1 2" key="1">
    <citation type="submission" date="2014-03" db="EMBL/GenBank/DDBJ databases">
        <title>Genome of Haematobacter massiliensis CCUG 47968.</title>
        <authorList>
            <person name="Wang D."/>
            <person name="Wang G."/>
        </authorList>
    </citation>
    <scope>NUCLEOTIDE SEQUENCE [LARGE SCALE GENOMIC DNA]</scope>
    <source>
        <strain evidence="1 2">CCUG 47968</strain>
    </source>
</reference>
<accession>A0A086YB84</accession>
<evidence type="ECO:0000313" key="1">
    <source>
        <dbReference type="EMBL" id="KFI31534.1"/>
    </source>
</evidence>
<dbReference type="STRING" id="195105.CN97_08545"/>
<dbReference type="EMBL" id="JGYG01000002">
    <property type="protein sequence ID" value="KFI31534.1"/>
    <property type="molecule type" value="Genomic_DNA"/>
</dbReference>
<gene>
    <name evidence="1" type="ORF">CN97_08545</name>
</gene>
<sequence length="116" mass="12904">MSDVKDLPDPLALWRAGMEFAQLGMEANAIITMRMMGFMGFWRMRDTEALRMITEKPPAFFEGWMRGMSAAMSGESAEKVATEAIKPLRKTTRANHLRLVRSGPSLGLIARPGSKS</sequence>
<proteinExistence type="predicted"/>
<dbReference type="Proteomes" id="UP000028826">
    <property type="component" value="Unassembled WGS sequence"/>
</dbReference>
<name>A0A086YB84_9RHOB</name>
<dbReference type="AlphaFoldDB" id="A0A086YB84"/>
<dbReference type="OrthoDB" id="7869201at2"/>
<organism evidence="1 2">
    <name type="scientific">Haematobacter massiliensis</name>
    <dbReference type="NCBI Taxonomy" id="195105"/>
    <lineage>
        <taxon>Bacteria</taxon>
        <taxon>Pseudomonadati</taxon>
        <taxon>Pseudomonadota</taxon>
        <taxon>Alphaproteobacteria</taxon>
        <taxon>Rhodobacterales</taxon>
        <taxon>Paracoccaceae</taxon>
        <taxon>Haematobacter</taxon>
    </lineage>
</organism>
<protein>
    <submittedName>
        <fullName evidence="1">Uncharacterized protein</fullName>
    </submittedName>
</protein>
<comment type="caution">
    <text evidence="1">The sequence shown here is derived from an EMBL/GenBank/DDBJ whole genome shotgun (WGS) entry which is preliminary data.</text>
</comment>
<evidence type="ECO:0000313" key="2">
    <source>
        <dbReference type="Proteomes" id="UP000028826"/>
    </source>
</evidence>
<keyword evidence="2" id="KW-1185">Reference proteome</keyword>